<evidence type="ECO:0000313" key="1">
    <source>
        <dbReference type="EMBL" id="MFD1314895.1"/>
    </source>
</evidence>
<accession>A0ABW3Y0E3</accession>
<organism evidence="1 2">
    <name type="scientific">Namhaeicola litoreus</name>
    <dbReference type="NCBI Taxonomy" id="1052145"/>
    <lineage>
        <taxon>Bacteria</taxon>
        <taxon>Pseudomonadati</taxon>
        <taxon>Bacteroidota</taxon>
        <taxon>Flavobacteriia</taxon>
        <taxon>Flavobacteriales</taxon>
        <taxon>Flavobacteriaceae</taxon>
        <taxon>Namhaeicola</taxon>
    </lineage>
</organism>
<proteinExistence type="predicted"/>
<dbReference type="RefSeq" id="WP_377176821.1">
    <property type="nucleotide sequence ID" value="NZ_JBHTMY010000002.1"/>
</dbReference>
<dbReference type="EMBL" id="JBHTMY010000002">
    <property type="protein sequence ID" value="MFD1314895.1"/>
    <property type="molecule type" value="Genomic_DNA"/>
</dbReference>
<reference evidence="2" key="1">
    <citation type="journal article" date="2019" name="Int. J. Syst. Evol. Microbiol.">
        <title>The Global Catalogue of Microorganisms (GCM) 10K type strain sequencing project: providing services to taxonomists for standard genome sequencing and annotation.</title>
        <authorList>
            <consortium name="The Broad Institute Genomics Platform"/>
            <consortium name="The Broad Institute Genome Sequencing Center for Infectious Disease"/>
            <person name="Wu L."/>
            <person name="Ma J."/>
        </authorList>
    </citation>
    <scope>NUCLEOTIDE SEQUENCE [LARGE SCALE GENOMIC DNA]</scope>
    <source>
        <strain evidence="2">CCUG 61485</strain>
    </source>
</reference>
<sequence>MNEVQILIDRLKELKAENSSESYTHIKNILSHQILPIPLATYKPLRLIRTRSHRKGEIFFEKIDDLTFRKDILNINHFGRANEPGQGFFYCNDNLNEGTGFSESMNVFRNNPDSRNEIITIGAWDVTRELNLAVVLPSEYKEVDNSLLNWAKESYNVLNDGSSNFKQLKIMLEFIANEFTLDKEKDSSNYKITCAFVNYIKDNFPSLDGVVYASVKSALKGENIVLWKEVAEDCLKLIGARKRTFELMGNKNFVETEYCDTEQIDYEKGIIKWKKPVANIGYK</sequence>
<keyword evidence="2" id="KW-1185">Reference proteome</keyword>
<protein>
    <recommendedName>
        <fullName evidence="3">RES domain-containing protein</fullName>
    </recommendedName>
</protein>
<dbReference type="Proteomes" id="UP001597201">
    <property type="component" value="Unassembled WGS sequence"/>
</dbReference>
<evidence type="ECO:0008006" key="3">
    <source>
        <dbReference type="Google" id="ProtNLM"/>
    </source>
</evidence>
<comment type="caution">
    <text evidence="1">The sequence shown here is derived from an EMBL/GenBank/DDBJ whole genome shotgun (WGS) entry which is preliminary data.</text>
</comment>
<gene>
    <name evidence="1" type="ORF">ACFQ39_04655</name>
</gene>
<evidence type="ECO:0000313" key="2">
    <source>
        <dbReference type="Proteomes" id="UP001597201"/>
    </source>
</evidence>
<name>A0ABW3Y0E3_9FLAO</name>